<dbReference type="Proteomes" id="UP000620224">
    <property type="component" value="Unassembled WGS sequence"/>
</dbReference>
<name>A0A918J9K3_9ACTN</name>
<proteinExistence type="predicted"/>
<gene>
    <name evidence="3" type="ORF">GCM10010503_35250</name>
</gene>
<protein>
    <recommendedName>
        <fullName evidence="5">Secreted protein</fullName>
    </recommendedName>
</protein>
<sequence>MKHSKLALLAITATVAALTIAAPAEATVHTAEPTHPAAAQPLPPVTEPVQERGFVGNVLDLLLGTPPKPTVTSAGLTLPPGTAPN</sequence>
<evidence type="ECO:0000256" key="1">
    <source>
        <dbReference type="SAM" id="MobiDB-lite"/>
    </source>
</evidence>
<feature type="region of interest" description="Disordered" evidence="1">
    <location>
        <begin position="66"/>
        <end position="85"/>
    </location>
</feature>
<evidence type="ECO:0000256" key="2">
    <source>
        <dbReference type="SAM" id="SignalP"/>
    </source>
</evidence>
<accession>A0A918J9K3</accession>
<feature type="chain" id="PRO_5038127754" description="Secreted protein" evidence="2">
    <location>
        <begin position="27"/>
        <end position="85"/>
    </location>
</feature>
<comment type="caution">
    <text evidence="3">The sequence shown here is derived from an EMBL/GenBank/DDBJ whole genome shotgun (WGS) entry which is preliminary data.</text>
</comment>
<reference evidence="3" key="2">
    <citation type="submission" date="2020-09" db="EMBL/GenBank/DDBJ databases">
        <authorList>
            <person name="Sun Q."/>
            <person name="Ohkuma M."/>
        </authorList>
    </citation>
    <scope>NUCLEOTIDE SEQUENCE</scope>
    <source>
        <strain evidence="3">JCM 4490</strain>
    </source>
</reference>
<dbReference type="AlphaFoldDB" id="A0A918J9K3"/>
<evidence type="ECO:0000313" key="4">
    <source>
        <dbReference type="Proteomes" id="UP000620224"/>
    </source>
</evidence>
<keyword evidence="4" id="KW-1185">Reference proteome</keyword>
<dbReference type="EMBL" id="BMUE01000007">
    <property type="protein sequence ID" value="GGW55177.1"/>
    <property type="molecule type" value="Genomic_DNA"/>
</dbReference>
<evidence type="ECO:0000313" key="3">
    <source>
        <dbReference type="EMBL" id="GGW55177.1"/>
    </source>
</evidence>
<feature type="signal peptide" evidence="2">
    <location>
        <begin position="1"/>
        <end position="26"/>
    </location>
</feature>
<reference evidence="3" key="1">
    <citation type="journal article" date="2014" name="Int. J. Syst. Evol. Microbiol.">
        <title>Complete genome sequence of Corynebacterium casei LMG S-19264T (=DSM 44701T), isolated from a smear-ripened cheese.</title>
        <authorList>
            <consortium name="US DOE Joint Genome Institute (JGI-PGF)"/>
            <person name="Walter F."/>
            <person name="Albersmeier A."/>
            <person name="Kalinowski J."/>
            <person name="Ruckert C."/>
        </authorList>
    </citation>
    <scope>NUCLEOTIDE SEQUENCE</scope>
    <source>
        <strain evidence="3">JCM 4490</strain>
    </source>
</reference>
<dbReference type="RefSeq" id="WP_190016302.1">
    <property type="nucleotide sequence ID" value="NZ_BMUE01000007.1"/>
</dbReference>
<evidence type="ECO:0008006" key="5">
    <source>
        <dbReference type="Google" id="ProtNLM"/>
    </source>
</evidence>
<keyword evidence="2" id="KW-0732">Signal</keyword>
<organism evidence="3 4">
    <name type="scientific">Streptomyces lucensis JCM 4490</name>
    <dbReference type="NCBI Taxonomy" id="1306176"/>
    <lineage>
        <taxon>Bacteria</taxon>
        <taxon>Bacillati</taxon>
        <taxon>Actinomycetota</taxon>
        <taxon>Actinomycetes</taxon>
        <taxon>Kitasatosporales</taxon>
        <taxon>Streptomycetaceae</taxon>
        <taxon>Streptomyces</taxon>
    </lineage>
</organism>